<evidence type="ECO:0000313" key="2">
    <source>
        <dbReference type="EnsemblProtists" id="EOD15262"/>
    </source>
</evidence>
<feature type="region of interest" description="Disordered" evidence="1">
    <location>
        <begin position="114"/>
        <end position="153"/>
    </location>
</feature>
<dbReference type="AlphaFoldDB" id="A0A0D3IVH7"/>
<name>A0A0D3IVH7_EMIH1</name>
<dbReference type="HOGENOM" id="CLU_1006830_0_0_1"/>
<organism evidence="2 3">
    <name type="scientific">Emiliania huxleyi (strain CCMP1516)</name>
    <dbReference type="NCBI Taxonomy" id="280463"/>
    <lineage>
        <taxon>Eukaryota</taxon>
        <taxon>Haptista</taxon>
        <taxon>Haptophyta</taxon>
        <taxon>Prymnesiophyceae</taxon>
        <taxon>Isochrysidales</taxon>
        <taxon>Noelaerhabdaceae</taxon>
        <taxon>Emiliania</taxon>
    </lineage>
</organism>
<dbReference type="PaxDb" id="2903-EOD15262"/>
<dbReference type="GeneID" id="17261410"/>
<protein>
    <submittedName>
        <fullName evidence="2">Uncharacterized protein</fullName>
    </submittedName>
</protein>
<accession>A0A0D3IVH7</accession>
<reference evidence="3" key="1">
    <citation type="journal article" date="2013" name="Nature">
        <title>Pan genome of the phytoplankton Emiliania underpins its global distribution.</title>
        <authorList>
            <person name="Read B.A."/>
            <person name="Kegel J."/>
            <person name="Klute M.J."/>
            <person name="Kuo A."/>
            <person name="Lefebvre S.C."/>
            <person name="Maumus F."/>
            <person name="Mayer C."/>
            <person name="Miller J."/>
            <person name="Monier A."/>
            <person name="Salamov A."/>
            <person name="Young J."/>
            <person name="Aguilar M."/>
            <person name="Claverie J.M."/>
            <person name="Frickenhaus S."/>
            <person name="Gonzalez K."/>
            <person name="Herman E.K."/>
            <person name="Lin Y.C."/>
            <person name="Napier J."/>
            <person name="Ogata H."/>
            <person name="Sarno A.F."/>
            <person name="Shmutz J."/>
            <person name="Schroeder D."/>
            <person name="de Vargas C."/>
            <person name="Verret F."/>
            <person name="von Dassow P."/>
            <person name="Valentin K."/>
            <person name="Van de Peer Y."/>
            <person name="Wheeler G."/>
            <person name="Dacks J.B."/>
            <person name="Delwiche C.F."/>
            <person name="Dyhrman S.T."/>
            <person name="Glockner G."/>
            <person name="John U."/>
            <person name="Richards T."/>
            <person name="Worden A.Z."/>
            <person name="Zhang X."/>
            <person name="Grigoriev I.V."/>
            <person name="Allen A.E."/>
            <person name="Bidle K."/>
            <person name="Borodovsky M."/>
            <person name="Bowler C."/>
            <person name="Brownlee C."/>
            <person name="Cock J.M."/>
            <person name="Elias M."/>
            <person name="Gladyshev V.N."/>
            <person name="Groth M."/>
            <person name="Guda C."/>
            <person name="Hadaegh A."/>
            <person name="Iglesias-Rodriguez M.D."/>
            <person name="Jenkins J."/>
            <person name="Jones B.M."/>
            <person name="Lawson T."/>
            <person name="Leese F."/>
            <person name="Lindquist E."/>
            <person name="Lobanov A."/>
            <person name="Lomsadze A."/>
            <person name="Malik S.B."/>
            <person name="Marsh M.E."/>
            <person name="Mackinder L."/>
            <person name="Mock T."/>
            <person name="Mueller-Roeber B."/>
            <person name="Pagarete A."/>
            <person name="Parker M."/>
            <person name="Probert I."/>
            <person name="Quesneville H."/>
            <person name="Raines C."/>
            <person name="Rensing S.A."/>
            <person name="Riano-Pachon D.M."/>
            <person name="Richier S."/>
            <person name="Rokitta S."/>
            <person name="Shiraiwa Y."/>
            <person name="Soanes D.M."/>
            <person name="van der Giezen M."/>
            <person name="Wahlund T.M."/>
            <person name="Williams B."/>
            <person name="Wilson W."/>
            <person name="Wolfe G."/>
            <person name="Wurch L.L."/>
        </authorList>
    </citation>
    <scope>NUCLEOTIDE SEQUENCE</scope>
</reference>
<reference evidence="2" key="2">
    <citation type="submission" date="2024-10" db="UniProtKB">
        <authorList>
            <consortium name="EnsemblProtists"/>
        </authorList>
    </citation>
    <scope>IDENTIFICATION</scope>
</reference>
<dbReference type="RefSeq" id="XP_005767691.1">
    <property type="nucleotide sequence ID" value="XM_005767634.1"/>
</dbReference>
<proteinExistence type="predicted"/>
<evidence type="ECO:0000256" key="1">
    <source>
        <dbReference type="SAM" id="MobiDB-lite"/>
    </source>
</evidence>
<keyword evidence="3" id="KW-1185">Reference proteome</keyword>
<dbReference type="Proteomes" id="UP000013827">
    <property type="component" value="Unassembled WGS sequence"/>
</dbReference>
<evidence type="ECO:0000313" key="3">
    <source>
        <dbReference type="Proteomes" id="UP000013827"/>
    </source>
</evidence>
<dbReference type="KEGG" id="ehx:EMIHUDRAFT_445599"/>
<sequence>MGGHLILSVAIGEMAFASDVRQRNLLLRAAHSELCCWCGARVLLQLRGRLGRRSRGLQVAARRAANHAHAAAEPDGLALLGDEVVRAHAGEAREGGELEDGRRLRLRPAAVRAERTGVVQPPRLGRPGPLSRRAGGAHPAQSRAAGHGVGPGRAAARLVAAHPAPGRPPGESEGVLRLLGGGGGGGGHEAQEVRRQHLLPRQLRRAAMARRPHADVSGGVLAGGGPFPHASARGNDGRLWERRVALAVCHRRAYSNSQQCAEHIEMNYIWTFQDCCS</sequence>
<feature type="compositionally biased region" description="Low complexity" evidence="1">
    <location>
        <begin position="121"/>
        <end position="137"/>
    </location>
</feature>
<dbReference type="EnsemblProtists" id="EOD15262">
    <property type="protein sequence ID" value="EOD15262"/>
    <property type="gene ID" value="EMIHUDRAFT_445599"/>
</dbReference>